<protein>
    <submittedName>
        <fullName evidence="2">Uncharacterized protein</fullName>
    </submittedName>
</protein>
<dbReference type="AlphaFoldDB" id="A0A0E9WV16"/>
<reference evidence="2" key="2">
    <citation type="journal article" date="2015" name="Fish Shellfish Immunol.">
        <title>Early steps in the European eel (Anguilla anguilla)-Vibrio vulnificus interaction in the gills: Role of the RtxA13 toxin.</title>
        <authorList>
            <person name="Callol A."/>
            <person name="Pajuelo D."/>
            <person name="Ebbesson L."/>
            <person name="Teles M."/>
            <person name="MacKenzie S."/>
            <person name="Amaro C."/>
        </authorList>
    </citation>
    <scope>NUCLEOTIDE SEQUENCE</scope>
</reference>
<evidence type="ECO:0000256" key="1">
    <source>
        <dbReference type="SAM" id="MobiDB-lite"/>
    </source>
</evidence>
<feature type="region of interest" description="Disordered" evidence="1">
    <location>
        <begin position="1"/>
        <end position="25"/>
    </location>
</feature>
<name>A0A0E9WV16_ANGAN</name>
<organism evidence="2">
    <name type="scientific">Anguilla anguilla</name>
    <name type="common">European freshwater eel</name>
    <name type="synonym">Muraena anguilla</name>
    <dbReference type="NCBI Taxonomy" id="7936"/>
    <lineage>
        <taxon>Eukaryota</taxon>
        <taxon>Metazoa</taxon>
        <taxon>Chordata</taxon>
        <taxon>Craniata</taxon>
        <taxon>Vertebrata</taxon>
        <taxon>Euteleostomi</taxon>
        <taxon>Actinopterygii</taxon>
        <taxon>Neopterygii</taxon>
        <taxon>Teleostei</taxon>
        <taxon>Anguilliformes</taxon>
        <taxon>Anguillidae</taxon>
        <taxon>Anguilla</taxon>
    </lineage>
</organism>
<reference evidence="2" key="1">
    <citation type="submission" date="2014-11" db="EMBL/GenBank/DDBJ databases">
        <authorList>
            <person name="Amaro Gonzalez C."/>
        </authorList>
    </citation>
    <scope>NUCLEOTIDE SEQUENCE</scope>
</reference>
<proteinExistence type="predicted"/>
<sequence length="67" mass="7275">MGTMHSVNGIEGHQALHSRDTGVAQTQKKTVEGHYWLGNVANSLMLKSKSINKVSFELLQAASSGHR</sequence>
<accession>A0A0E9WV16</accession>
<evidence type="ECO:0000313" key="2">
    <source>
        <dbReference type="EMBL" id="JAH94091.1"/>
    </source>
</evidence>
<dbReference type="EMBL" id="GBXM01014486">
    <property type="protein sequence ID" value="JAH94091.1"/>
    <property type="molecule type" value="Transcribed_RNA"/>
</dbReference>